<dbReference type="GO" id="GO:0004567">
    <property type="term" value="F:beta-mannosidase activity"/>
    <property type="evidence" value="ECO:0007669"/>
    <property type="project" value="UniProtKB-EC"/>
</dbReference>
<dbReference type="InterPro" id="IPR013783">
    <property type="entry name" value="Ig-like_fold"/>
</dbReference>
<dbReference type="Gene3D" id="2.60.40.10">
    <property type="entry name" value="Immunoglobulins"/>
    <property type="match status" value="1"/>
</dbReference>
<evidence type="ECO:0000256" key="3">
    <source>
        <dbReference type="ARBA" id="ARBA00022801"/>
    </source>
</evidence>
<sequence>MALVRGISGDEIAALETGWTLALCAPDAATTPAEAEALTGWLPAPVPGTVAQALRAAGRWSLGQPGDLHDQDAWYRLRFAATGPQTLRLEGLATLAEVFLDGEPVLVSHSMFLCHEVDFTGTGRHALAIRFKALNPALASAKGPRPRWRPMMITPGSLRLIRTTPLGHMPGWSPPVATVGPWRAITCTTRRAPLRVAALSLLPRLDGQTGILDADIRFDRAVATPVELACAGAGIALDRIAPDRFAGRLVLDGIAPWWPHTHGEPALHAAAIRAGETTIDLGRVGFRRLELDRGGDGTGFGLIVNGQPVFCRGASWMPPDPVALGSGDPLPLLALARDAGMNMLRISGTTAPASQVFHDACDALGILVWQDLPFANFDYPAADPAFAGLVEAEACQLLDRLQASPSAAIVCGGSEIAQQAVMLGLTPAQTANPLFDDLFPRLTAEHAGQAIYLPHTPWGGPLPFAANQGVTHYFGVGAYCRPIEDVRRAQVRFASECLAFANVPSPARLRASTVRDPNDIDWKAGVPRDAGAGWDFEDTRDHYVGLLSGLDPAALRIDDPERYLALGRAAPAEVMEAVFAEWRRPGSSCAGGLVWFLNDLAPGAGWGVIDAAGEPKSTYFALKRAFRPVHVGLTDEGLNGFGIHLVNETTDTRDLTLVLACYGETPHPLVKTETALTLAPRSATSLSSDALIGRFFDITHAYRFGPPAHDATVARLVDPDGAVVAEAVHVLPGRAAAPRDIGLQAQVEMRDGGAALRVSTDRFARFVTIDDDHFEAGDQGFCLTPGESRLIPLTAKTAKPVPRGRIQALNGHSVAYGDVS</sequence>
<keyword evidence="4" id="KW-0325">Glycoprotein</keyword>
<dbReference type="Gene3D" id="2.60.120.260">
    <property type="entry name" value="Galactose-binding domain-like"/>
    <property type="match status" value="1"/>
</dbReference>
<name>A0A4D7B659_9HYPH</name>
<evidence type="ECO:0000256" key="2">
    <source>
        <dbReference type="ARBA" id="ARBA00012754"/>
    </source>
</evidence>
<dbReference type="Pfam" id="PF17753">
    <property type="entry name" value="Ig_mannosidase"/>
    <property type="match status" value="1"/>
</dbReference>
<gene>
    <name evidence="8" type="ORF">E8M01_05225</name>
</gene>
<dbReference type="EC" id="3.2.1.25" evidence="2"/>
<evidence type="ECO:0000256" key="1">
    <source>
        <dbReference type="ARBA" id="ARBA00000829"/>
    </source>
</evidence>
<dbReference type="PANTHER" id="PTHR43730">
    <property type="entry name" value="BETA-MANNOSIDASE"/>
    <property type="match status" value="1"/>
</dbReference>
<dbReference type="SUPFAM" id="SSF51445">
    <property type="entry name" value="(Trans)glycosidases"/>
    <property type="match status" value="1"/>
</dbReference>
<dbReference type="Gene3D" id="3.20.20.80">
    <property type="entry name" value="Glycosidases"/>
    <property type="match status" value="1"/>
</dbReference>
<dbReference type="Pfam" id="PF22666">
    <property type="entry name" value="Glyco_hydro_2_N2"/>
    <property type="match status" value="1"/>
</dbReference>
<evidence type="ECO:0000256" key="4">
    <source>
        <dbReference type="ARBA" id="ARBA00023180"/>
    </source>
</evidence>
<dbReference type="InterPro" id="IPR036156">
    <property type="entry name" value="Beta-gal/glucu_dom_sf"/>
</dbReference>
<keyword evidence="9" id="KW-1185">Reference proteome</keyword>
<dbReference type="AlphaFoldDB" id="A0A4D7B659"/>
<comment type="catalytic activity">
    <reaction evidence="1">
        <text>Hydrolysis of terminal, non-reducing beta-D-mannose residues in beta-D-mannosides.</text>
        <dbReference type="EC" id="3.2.1.25"/>
    </reaction>
</comment>
<dbReference type="SUPFAM" id="SSF49785">
    <property type="entry name" value="Galactose-binding domain-like"/>
    <property type="match status" value="1"/>
</dbReference>
<dbReference type="InterPro" id="IPR054593">
    <property type="entry name" value="Beta-mannosidase-like_N2"/>
</dbReference>
<keyword evidence="5" id="KW-0326">Glycosidase</keyword>
<evidence type="ECO:0000313" key="8">
    <source>
        <dbReference type="EMBL" id="QCI63692.1"/>
    </source>
</evidence>
<dbReference type="OrthoDB" id="9758603at2"/>
<proteinExistence type="predicted"/>
<dbReference type="InterPro" id="IPR050887">
    <property type="entry name" value="Beta-mannosidase_GH2"/>
</dbReference>
<evidence type="ECO:0000313" key="9">
    <source>
        <dbReference type="Proteomes" id="UP000298781"/>
    </source>
</evidence>
<dbReference type="InterPro" id="IPR008979">
    <property type="entry name" value="Galactose-bd-like_sf"/>
</dbReference>
<accession>A0A4D7B659</accession>
<dbReference type="Proteomes" id="UP000298781">
    <property type="component" value="Chromosome"/>
</dbReference>
<evidence type="ECO:0000259" key="6">
    <source>
        <dbReference type="Pfam" id="PF17753"/>
    </source>
</evidence>
<evidence type="ECO:0000259" key="7">
    <source>
        <dbReference type="Pfam" id="PF22666"/>
    </source>
</evidence>
<dbReference type="InterPro" id="IPR017853">
    <property type="entry name" value="GH"/>
</dbReference>
<dbReference type="GO" id="GO:0006516">
    <property type="term" value="P:glycoprotein catabolic process"/>
    <property type="evidence" value="ECO:0007669"/>
    <property type="project" value="TreeGrafter"/>
</dbReference>
<reference evidence="8 9" key="1">
    <citation type="submission" date="2019-04" db="EMBL/GenBank/DDBJ databases">
        <title>Phreatobacter aquaticus sp. nov.</title>
        <authorList>
            <person name="Choi A."/>
        </authorList>
    </citation>
    <scope>NUCLEOTIDE SEQUENCE [LARGE SCALE GENOMIC DNA]</scope>
    <source>
        <strain evidence="8 9">KCTC 52518</strain>
    </source>
</reference>
<protein>
    <recommendedName>
        <fullName evidence="2">beta-mannosidase</fullName>
        <ecNumber evidence="2">3.2.1.25</ecNumber>
    </recommendedName>
</protein>
<dbReference type="SUPFAM" id="SSF49303">
    <property type="entry name" value="beta-Galactosidase/glucuronidase domain"/>
    <property type="match status" value="2"/>
</dbReference>
<dbReference type="PANTHER" id="PTHR43730:SF1">
    <property type="entry name" value="BETA-MANNOSIDASE"/>
    <property type="match status" value="1"/>
</dbReference>
<dbReference type="EMBL" id="CP039690">
    <property type="protein sequence ID" value="QCI63692.1"/>
    <property type="molecule type" value="Genomic_DNA"/>
</dbReference>
<feature type="domain" description="Beta-mannosidase-like galactose-binding" evidence="7">
    <location>
        <begin position="37"/>
        <end position="183"/>
    </location>
</feature>
<evidence type="ECO:0000256" key="5">
    <source>
        <dbReference type="ARBA" id="ARBA00023295"/>
    </source>
</evidence>
<organism evidence="8 9">
    <name type="scientific">Phreatobacter stygius</name>
    <dbReference type="NCBI Taxonomy" id="1940610"/>
    <lineage>
        <taxon>Bacteria</taxon>
        <taxon>Pseudomonadati</taxon>
        <taxon>Pseudomonadota</taxon>
        <taxon>Alphaproteobacteria</taxon>
        <taxon>Hyphomicrobiales</taxon>
        <taxon>Phreatobacteraceae</taxon>
        <taxon>Phreatobacter</taxon>
    </lineage>
</organism>
<keyword evidence="3 8" id="KW-0378">Hydrolase</keyword>
<dbReference type="InterPro" id="IPR041625">
    <property type="entry name" value="Beta-mannosidase_Ig"/>
</dbReference>
<dbReference type="KEGG" id="pstg:E8M01_05225"/>
<dbReference type="RefSeq" id="WP_136959149.1">
    <property type="nucleotide sequence ID" value="NZ_CP039690.1"/>
</dbReference>
<feature type="domain" description="Beta-mannosidase Ig-fold" evidence="6">
    <location>
        <begin position="741"/>
        <end position="796"/>
    </location>
</feature>